<dbReference type="Proteomes" id="UP000020977">
    <property type="component" value="Unassembled WGS sequence"/>
</dbReference>
<evidence type="ECO:0000256" key="6">
    <source>
        <dbReference type="ARBA" id="ARBA00022842"/>
    </source>
</evidence>
<evidence type="ECO:0000313" key="12">
    <source>
        <dbReference type="EMBL" id="EXU61147.1"/>
    </source>
</evidence>
<comment type="pathway">
    <text evidence="8">Cofactor biosynthesis; NAD(+) biosynthesis; NAD(+) from deamido-NAD(+) (ammonia route): step 1/1.</text>
</comment>
<feature type="binding site" description="in other chain" evidence="8">
    <location>
        <position position="146"/>
    </location>
    <ligand>
        <name>deamido-NAD(+)</name>
        <dbReference type="ChEBI" id="CHEBI:58437"/>
        <note>ligand shared between two neighboring subunits</note>
    </ligand>
</feature>
<reference evidence="12 13" key="1">
    <citation type="submission" date="2014-03" db="EMBL/GenBank/DDBJ databases">
        <title>Genome sequence of Mycoplasma ovipneumoniae strain 14811.</title>
        <authorList>
            <person name="Sirand-Pugnet P."/>
            <person name="Breton M."/>
            <person name="Dordet-Frisoni E."/>
            <person name="Baranowski E."/>
            <person name="Barre A."/>
            <person name="Couture C."/>
            <person name="Dupuy V."/>
            <person name="Gaurivaud P."/>
            <person name="Jacob D."/>
            <person name="Lemaitre C."/>
            <person name="Manso-Silvan L."/>
            <person name="Nikolski M."/>
            <person name="Nouvel L.-X."/>
            <person name="Poumarat F."/>
            <person name="Tardy F."/>
            <person name="Thebault P."/>
            <person name="Theil S."/>
            <person name="Citti C."/>
            <person name="Thiaucourt F."/>
            <person name="Blanchard A."/>
        </authorList>
    </citation>
    <scope>NUCLEOTIDE SEQUENCE [LARGE SCALE GENOMIC DNA]</scope>
    <source>
        <strain evidence="12 13">14811</strain>
    </source>
</reference>
<dbReference type="EC" id="6.3.1.5" evidence="8 10"/>
<feature type="binding site" evidence="8">
    <location>
        <position position="153"/>
    </location>
    <ligand>
        <name>deamido-NAD(+)</name>
        <dbReference type="ChEBI" id="CHEBI:58437"/>
        <note>ligand shared between two neighboring subunits</note>
    </ligand>
</feature>
<evidence type="ECO:0000256" key="2">
    <source>
        <dbReference type="ARBA" id="ARBA00022598"/>
    </source>
</evidence>
<evidence type="ECO:0000313" key="13">
    <source>
        <dbReference type="Proteomes" id="UP000020977"/>
    </source>
</evidence>
<dbReference type="GO" id="GO:0005737">
    <property type="term" value="C:cytoplasm"/>
    <property type="evidence" value="ECO:0007669"/>
    <property type="project" value="InterPro"/>
</dbReference>
<feature type="binding site" description="in other chain" evidence="8">
    <location>
        <position position="113"/>
    </location>
    <ligand>
        <name>deamido-NAD(+)</name>
        <dbReference type="ChEBI" id="CHEBI:58437"/>
        <note>ligand shared between two neighboring subunits</note>
    </ligand>
</feature>
<dbReference type="Pfam" id="PF02540">
    <property type="entry name" value="NAD_synthase"/>
    <property type="match status" value="1"/>
</dbReference>
<protein>
    <recommendedName>
        <fullName evidence="8 10">NH(3)-dependent NAD(+) synthetase</fullName>
        <ecNumber evidence="8 10">6.3.1.5</ecNumber>
    </recommendedName>
</protein>
<dbReference type="GO" id="GO:0003952">
    <property type="term" value="F:NAD+ synthase (glutamine-hydrolyzing) activity"/>
    <property type="evidence" value="ECO:0007669"/>
    <property type="project" value="InterPro"/>
</dbReference>
<feature type="binding site" evidence="8">
    <location>
        <position position="162"/>
    </location>
    <ligand>
        <name>ATP</name>
        <dbReference type="ChEBI" id="CHEBI:30616"/>
    </ligand>
</feature>
<dbReference type="GO" id="GO:0008795">
    <property type="term" value="F:NAD+ synthase activity"/>
    <property type="evidence" value="ECO:0007669"/>
    <property type="project" value="UniProtKB-UniRule"/>
</dbReference>
<dbReference type="SUPFAM" id="SSF52402">
    <property type="entry name" value="Adenine nucleotide alpha hydrolases-like"/>
    <property type="match status" value="1"/>
</dbReference>
<accession>A0A014NQI3</accession>
<dbReference type="NCBIfam" id="TIGR00552">
    <property type="entry name" value="nadE"/>
    <property type="match status" value="1"/>
</dbReference>
<evidence type="ECO:0000256" key="3">
    <source>
        <dbReference type="ARBA" id="ARBA00022723"/>
    </source>
</evidence>
<comment type="caution">
    <text evidence="12">The sequence shown here is derived from an EMBL/GenBank/DDBJ whole genome shotgun (WGS) entry which is preliminary data.</text>
</comment>
<evidence type="ECO:0000259" key="11">
    <source>
        <dbReference type="Pfam" id="PF02540"/>
    </source>
</evidence>
<dbReference type="AlphaFoldDB" id="A0A014NQI3"/>
<name>A0A014NQI3_9BACT</name>
<feature type="domain" description="NAD/GMP synthase" evidence="11">
    <location>
        <begin position="11"/>
        <end position="234"/>
    </location>
</feature>
<dbReference type="InterPro" id="IPR003694">
    <property type="entry name" value="NAD_synthase"/>
</dbReference>
<dbReference type="GO" id="GO:0009435">
    <property type="term" value="P:NAD+ biosynthetic process"/>
    <property type="evidence" value="ECO:0007669"/>
    <property type="project" value="UniProtKB-UniRule"/>
</dbReference>
<dbReference type="PANTHER" id="PTHR23090">
    <property type="entry name" value="NH 3 /GLUTAMINE-DEPENDENT NAD + SYNTHETASE"/>
    <property type="match status" value="1"/>
</dbReference>
<keyword evidence="6 8" id="KW-0460">Magnesium</keyword>
<feature type="binding site" description="in other chain" evidence="8">
    <location>
        <begin position="231"/>
        <end position="232"/>
    </location>
    <ligand>
        <name>deamido-NAD(+)</name>
        <dbReference type="ChEBI" id="CHEBI:58437"/>
        <note>ligand shared between two neighboring subunits</note>
    </ligand>
</feature>
<keyword evidence="5 8" id="KW-0067">ATP-binding</keyword>
<feature type="binding site" evidence="8">
    <location>
        <position position="184"/>
    </location>
    <ligand>
        <name>ATP</name>
        <dbReference type="ChEBI" id="CHEBI:30616"/>
    </ligand>
</feature>
<comment type="function">
    <text evidence="8">Catalyzes the ATP-dependent amidation of deamido-NAD to form NAD. Uses ammonia as a nitrogen source.</text>
</comment>
<evidence type="ECO:0000256" key="7">
    <source>
        <dbReference type="ARBA" id="ARBA00023027"/>
    </source>
</evidence>
<evidence type="ECO:0000256" key="1">
    <source>
        <dbReference type="ARBA" id="ARBA00005859"/>
    </source>
</evidence>
<dbReference type="Gene3D" id="3.40.50.620">
    <property type="entry name" value="HUPs"/>
    <property type="match status" value="1"/>
</dbReference>
<feature type="binding site" evidence="8">
    <location>
        <position position="138"/>
    </location>
    <ligand>
        <name>Mg(2+)</name>
        <dbReference type="ChEBI" id="CHEBI:18420"/>
    </ligand>
</feature>
<keyword evidence="7 8" id="KW-0520">NAD</keyword>
<dbReference type="RefSeq" id="WP_044284180.1">
    <property type="nucleotide sequence ID" value="NZ_JFAD01000017.1"/>
</dbReference>
<feature type="binding site" evidence="8">
    <location>
        <position position="133"/>
    </location>
    <ligand>
        <name>ATP</name>
        <dbReference type="ChEBI" id="CHEBI:30616"/>
    </ligand>
</feature>
<keyword evidence="3 8" id="KW-0479">Metal-binding</keyword>
<dbReference type="InterPro" id="IPR022926">
    <property type="entry name" value="NH(3)-dep_NAD(+)_synth"/>
</dbReference>
<evidence type="ECO:0000256" key="5">
    <source>
        <dbReference type="ARBA" id="ARBA00022840"/>
    </source>
</evidence>
<keyword evidence="4 8" id="KW-0547">Nucleotide-binding</keyword>
<dbReference type="GO" id="GO:0004359">
    <property type="term" value="F:glutaminase activity"/>
    <property type="evidence" value="ECO:0007669"/>
    <property type="project" value="InterPro"/>
</dbReference>
<organism evidence="12 13">
    <name type="scientific">Mesomycoplasma ovipneumoniae 14811</name>
    <dbReference type="NCBI Taxonomy" id="1188239"/>
    <lineage>
        <taxon>Bacteria</taxon>
        <taxon>Bacillati</taxon>
        <taxon>Mycoplasmatota</taxon>
        <taxon>Mycoplasmoidales</taxon>
        <taxon>Metamycoplasmataceae</taxon>
        <taxon>Mesomycoplasma</taxon>
    </lineage>
</organism>
<evidence type="ECO:0000256" key="4">
    <source>
        <dbReference type="ARBA" id="ARBA00022741"/>
    </source>
</evidence>
<keyword evidence="2 8" id="KW-0436">Ligase</keyword>
<comment type="similarity">
    <text evidence="1 8 9">Belongs to the NAD synthetase family.</text>
</comment>
<dbReference type="InterPro" id="IPR014729">
    <property type="entry name" value="Rossmann-like_a/b/a_fold"/>
</dbReference>
<dbReference type="HAMAP" id="MF_00193">
    <property type="entry name" value="NadE_ammonia_dep"/>
    <property type="match status" value="1"/>
</dbReference>
<feature type="binding site" evidence="8">
    <location>
        <begin position="33"/>
        <end position="40"/>
    </location>
    <ligand>
        <name>ATP</name>
        <dbReference type="ChEBI" id="CHEBI:30616"/>
    </ligand>
</feature>
<dbReference type="eggNOG" id="COG0171">
    <property type="taxonomic scope" value="Bacteria"/>
</dbReference>
<gene>
    <name evidence="8 12" type="primary">nadE</name>
    <name evidence="12" type="ORF">MOVI_3390</name>
</gene>
<evidence type="ECO:0000256" key="9">
    <source>
        <dbReference type="RuleBase" id="RU003811"/>
    </source>
</evidence>
<dbReference type="CDD" id="cd00553">
    <property type="entry name" value="NAD_synthase"/>
    <property type="match status" value="1"/>
</dbReference>
<evidence type="ECO:0000256" key="8">
    <source>
        <dbReference type="HAMAP-Rule" id="MF_00193"/>
    </source>
</evidence>
<dbReference type="STRING" id="1188239.MOVI_3390"/>
<dbReference type="UniPathway" id="UPA00253">
    <property type="reaction ID" value="UER00333"/>
</dbReference>
<sequence>MKNNVQINNYINYIIEWIRQEVKKANKKGVIFGISGGVDSALVSVLGKKAFPNSHLGLIMPIRDMSSDKNDIDQLVKKFEISTKEINLSSTFHNLKDLFSLKNQLANYNIQPRLRMISLYAFAQELDYLVLGTDNFSEMYLGYFTKYGDGGVDLLPIVNLTKMQVYQISEQIGIPDSIIQKSPSANLWDNQKDEDELGFTYKDLDLFFTDPNLVSDQVREKIEKLHNLSAHKRNPVPRPAKKLGDF</sequence>
<evidence type="ECO:0000256" key="10">
    <source>
        <dbReference type="RuleBase" id="RU003812"/>
    </source>
</evidence>
<dbReference type="GO" id="GO:0005524">
    <property type="term" value="F:ATP binding"/>
    <property type="evidence" value="ECO:0007669"/>
    <property type="project" value="UniProtKB-UniRule"/>
</dbReference>
<comment type="catalytic activity">
    <reaction evidence="8 10">
        <text>deamido-NAD(+) + NH4(+) + ATP = AMP + diphosphate + NAD(+) + H(+)</text>
        <dbReference type="Rhea" id="RHEA:21188"/>
        <dbReference type="ChEBI" id="CHEBI:15378"/>
        <dbReference type="ChEBI" id="CHEBI:28938"/>
        <dbReference type="ChEBI" id="CHEBI:30616"/>
        <dbReference type="ChEBI" id="CHEBI:33019"/>
        <dbReference type="ChEBI" id="CHEBI:57540"/>
        <dbReference type="ChEBI" id="CHEBI:58437"/>
        <dbReference type="ChEBI" id="CHEBI:456215"/>
        <dbReference type="EC" id="6.3.1.5"/>
    </reaction>
</comment>
<dbReference type="InterPro" id="IPR022310">
    <property type="entry name" value="NAD/GMP_synthase"/>
</dbReference>
<dbReference type="PANTHER" id="PTHR23090:SF9">
    <property type="entry name" value="GLUTAMINE-DEPENDENT NAD(+) SYNTHETASE"/>
    <property type="match status" value="1"/>
</dbReference>
<comment type="subunit">
    <text evidence="8">Homodimer.</text>
</comment>
<dbReference type="EMBL" id="JFAD01000017">
    <property type="protein sequence ID" value="EXU61147.1"/>
    <property type="molecule type" value="Genomic_DNA"/>
</dbReference>
<proteinExistence type="inferred from homology"/>
<dbReference type="GO" id="GO:0046872">
    <property type="term" value="F:metal ion binding"/>
    <property type="evidence" value="ECO:0007669"/>
    <property type="project" value="UniProtKB-KW"/>
</dbReference>
<feature type="binding site" evidence="8">
    <location>
        <position position="39"/>
    </location>
    <ligand>
        <name>Mg(2+)</name>
        <dbReference type="ChEBI" id="CHEBI:18420"/>
    </ligand>
</feature>